<evidence type="ECO:0000313" key="2">
    <source>
        <dbReference type="EMBL" id="EUA73310.1"/>
    </source>
</evidence>
<dbReference type="PATRIC" id="fig|1299334.3.peg.980"/>
<dbReference type="AlphaFoldDB" id="X8E0I4"/>
<protein>
    <submittedName>
        <fullName evidence="2">Putative succinyl-diaminopimelate desuccinylase dapE</fullName>
    </submittedName>
</protein>
<dbReference type="EMBL" id="JAOB01000011">
    <property type="protein sequence ID" value="EUA73310.1"/>
    <property type="molecule type" value="Genomic_DNA"/>
</dbReference>
<gene>
    <name evidence="2" type="ORF">I553_9466</name>
</gene>
<proteinExistence type="predicted"/>
<sequence length="68" mass="7482">MTVNYRFAPDRSPAEALRHVAEVFDGLDVRIEQTDVAAGALPGLSKPRPRPWSRRRPGRSGRNTAGPT</sequence>
<comment type="caution">
    <text evidence="2">The sequence shown here is derived from an EMBL/GenBank/DDBJ whole genome shotgun (WGS) entry which is preliminary data.</text>
</comment>
<organism evidence="2">
    <name type="scientific">Mycobacterium xenopi 4042</name>
    <dbReference type="NCBI Taxonomy" id="1299334"/>
    <lineage>
        <taxon>Bacteria</taxon>
        <taxon>Bacillati</taxon>
        <taxon>Actinomycetota</taxon>
        <taxon>Actinomycetes</taxon>
        <taxon>Mycobacteriales</taxon>
        <taxon>Mycobacteriaceae</taxon>
        <taxon>Mycobacterium</taxon>
    </lineage>
</organism>
<evidence type="ECO:0000256" key="1">
    <source>
        <dbReference type="SAM" id="MobiDB-lite"/>
    </source>
</evidence>
<feature type="compositionally biased region" description="Basic residues" evidence="1">
    <location>
        <begin position="47"/>
        <end position="59"/>
    </location>
</feature>
<feature type="region of interest" description="Disordered" evidence="1">
    <location>
        <begin position="38"/>
        <end position="68"/>
    </location>
</feature>
<accession>X8E0I4</accession>
<reference evidence="2" key="1">
    <citation type="submission" date="2014-01" db="EMBL/GenBank/DDBJ databases">
        <authorList>
            <person name="Brown-Elliot B."/>
            <person name="Wallace R."/>
            <person name="Lenaerts A."/>
            <person name="Ordway D."/>
            <person name="DeGroote M.A."/>
            <person name="Parker T."/>
            <person name="Sizemore C."/>
            <person name="Tallon L.J."/>
            <person name="Sadzewicz L.K."/>
            <person name="Sengamalay N."/>
            <person name="Fraser C.M."/>
            <person name="Hine E."/>
            <person name="Shefchek K.A."/>
            <person name="Das S.P."/>
            <person name="Tettelin H."/>
        </authorList>
    </citation>
    <scope>NUCLEOTIDE SEQUENCE [LARGE SCALE GENOMIC DNA]</scope>
    <source>
        <strain evidence="2">4042</strain>
    </source>
</reference>
<name>X8E0I4_MYCXE</name>